<dbReference type="RefSeq" id="XP_002770819.1">
    <property type="nucleotide sequence ID" value="XM_002770773.1"/>
</dbReference>
<dbReference type="Pfam" id="PF04991">
    <property type="entry name" value="LicD"/>
    <property type="match status" value="1"/>
</dbReference>
<feature type="domain" description="LicD/FKTN/FKRP nucleotidyltransferase" evidence="6">
    <location>
        <begin position="429"/>
        <end position="581"/>
    </location>
</feature>
<evidence type="ECO:0000256" key="3">
    <source>
        <dbReference type="ARBA" id="ARBA00022989"/>
    </source>
</evidence>
<dbReference type="InParanoid" id="B5RUG5"/>
<evidence type="ECO:0000313" key="8">
    <source>
        <dbReference type="Proteomes" id="UP000000599"/>
    </source>
</evidence>
<feature type="transmembrane region" description="Helical" evidence="5">
    <location>
        <begin position="38"/>
        <end position="57"/>
    </location>
</feature>
<feature type="transmembrane region" description="Helical" evidence="5">
    <location>
        <begin position="15"/>
        <end position="31"/>
    </location>
</feature>
<dbReference type="OMA" id="NGMNLPW"/>
<keyword evidence="3 5" id="KW-1133">Transmembrane helix</keyword>
<name>B5RUG5_DEBHA</name>
<evidence type="ECO:0000256" key="2">
    <source>
        <dbReference type="ARBA" id="ARBA00022692"/>
    </source>
</evidence>
<keyword evidence="8" id="KW-1185">Reference proteome</keyword>
<dbReference type="GO" id="GO:0016020">
    <property type="term" value="C:membrane"/>
    <property type="evidence" value="ECO:0007669"/>
    <property type="project" value="UniProtKB-SubCell"/>
</dbReference>
<evidence type="ECO:0000256" key="1">
    <source>
        <dbReference type="ARBA" id="ARBA00004167"/>
    </source>
</evidence>
<protein>
    <submittedName>
        <fullName evidence="7">DEHA2F14124p</fullName>
    </submittedName>
</protein>
<organism evidence="7 8">
    <name type="scientific">Debaryomyces hansenii (strain ATCC 36239 / CBS 767 / BCRC 21394 / JCM 1990 / NBRC 0083 / IGC 2968)</name>
    <name type="common">Yeast</name>
    <name type="synonym">Torulaspora hansenii</name>
    <dbReference type="NCBI Taxonomy" id="284592"/>
    <lineage>
        <taxon>Eukaryota</taxon>
        <taxon>Fungi</taxon>
        <taxon>Dikarya</taxon>
        <taxon>Ascomycota</taxon>
        <taxon>Saccharomycotina</taxon>
        <taxon>Pichiomycetes</taxon>
        <taxon>Debaryomycetaceae</taxon>
        <taxon>Debaryomyces</taxon>
    </lineage>
</organism>
<proteinExistence type="predicted"/>
<evidence type="ECO:0000313" key="7">
    <source>
        <dbReference type="EMBL" id="CAR66343.1"/>
    </source>
</evidence>
<dbReference type="InterPro" id="IPR007074">
    <property type="entry name" value="LicD/FKTN/FKRP_NTP_transf"/>
</dbReference>
<dbReference type="VEuPathDB" id="FungiDB:DEHA2F14124g"/>
<dbReference type="Proteomes" id="UP000000599">
    <property type="component" value="Chromosome F"/>
</dbReference>
<dbReference type="eggNOG" id="ENOG502QREF">
    <property type="taxonomic scope" value="Eukaryota"/>
</dbReference>
<dbReference type="EMBL" id="CR382138">
    <property type="protein sequence ID" value="CAR66343.1"/>
    <property type="molecule type" value="Genomic_DNA"/>
</dbReference>
<evidence type="ECO:0000256" key="5">
    <source>
        <dbReference type="SAM" id="Phobius"/>
    </source>
</evidence>
<dbReference type="KEGG" id="dha:DEHA2F14124g"/>
<accession>B5RUG5</accession>
<dbReference type="AlphaFoldDB" id="B5RUG5"/>
<reference evidence="7 8" key="1">
    <citation type="journal article" date="2004" name="Nature">
        <title>Genome evolution in yeasts.</title>
        <authorList>
            <consortium name="Genolevures"/>
            <person name="Dujon B."/>
            <person name="Sherman D."/>
            <person name="Fischer G."/>
            <person name="Durrens P."/>
            <person name="Casaregola S."/>
            <person name="Lafontaine I."/>
            <person name="de Montigny J."/>
            <person name="Marck C."/>
            <person name="Neuveglise C."/>
            <person name="Talla E."/>
            <person name="Goffard N."/>
            <person name="Frangeul L."/>
            <person name="Aigle M."/>
            <person name="Anthouard V."/>
            <person name="Babour A."/>
            <person name="Barbe V."/>
            <person name="Barnay S."/>
            <person name="Blanchin S."/>
            <person name="Beckerich J.M."/>
            <person name="Beyne E."/>
            <person name="Bleykasten C."/>
            <person name="Boisrame A."/>
            <person name="Boyer J."/>
            <person name="Cattolico L."/>
            <person name="Confanioleri F."/>
            <person name="de Daruvar A."/>
            <person name="Despons L."/>
            <person name="Fabre E."/>
            <person name="Fairhead C."/>
            <person name="Ferry-Dumazet H."/>
            <person name="Groppi A."/>
            <person name="Hantraye F."/>
            <person name="Hennequin C."/>
            <person name="Jauniaux N."/>
            <person name="Joyet P."/>
            <person name="Kachouri R."/>
            <person name="Kerrest A."/>
            <person name="Koszul R."/>
            <person name="Lemaire M."/>
            <person name="Lesur I."/>
            <person name="Ma L."/>
            <person name="Muller H."/>
            <person name="Nicaud J.M."/>
            <person name="Nikolski M."/>
            <person name="Oztas S."/>
            <person name="Ozier-Kalogeropoulos O."/>
            <person name="Pellenz S."/>
            <person name="Potier S."/>
            <person name="Richard G.F."/>
            <person name="Straub M.L."/>
            <person name="Suleau A."/>
            <person name="Swennene D."/>
            <person name="Tekaia F."/>
            <person name="Wesolowski-Louvel M."/>
            <person name="Westhof E."/>
            <person name="Wirth B."/>
            <person name="Zeniou-Meyer M."/>
            <person name="Zivanovic I."/>
            <person name="Bolotin-Fukuhara M."/>
            <person name="Thierry A."/>
            <person name="Bouchier C."/>
            <person name="Caudron B."/>
            <person name="Scarpelli C."/>
            <person name="Gaillardin C."/>
            <person name="Weissenbach J."/>
            <person name="Wincker P."/>
            <person name="Souciet J.L."/>
        </authorList>
    </citation>
    <scope>NUCLEOTIDE SEQUENCE [LARGE SCALE GENOMIC DNA]</scope>
    <source>
        <strain evidence="8">ATCC 36239 / CBS 767 / BCRC 21394 / JCM 1990 / NBRC 0083 / IGC 2968</strain>
    </source>
</reference>
<dbReference type="InterPro" id="IPR009644">
    <property type="entry name" value="FKTN/MNN4/W02B3.4-1"/>
</dbReference>
<comment type="subcellular location">
    <subcellularLocation>
        <location evidence="1">Membrane</location>
        <topology evidence="1">Single-pass membrane protein</topology>
    </subcellularLocation>
</comment>
<keyword evidence="2 5" id="KW-0812">Transmembrane</keyword>
<evidence type="ECO:0000256" key="4">
    <source>
        <dbReference type="ARBA" id="ARBA00023136"/>
    </source>
</evidence>
<dbReference type="PANTHER" id="PTHR15407:SF28">
    <property type="entry name" value="RIBITOL-5-PHOSPHATE TRANSFERASE FKTN"/>
    <property type="match status" value="1"/>
</dbReference>
<dbReference type="STRING" id="284592.B5RUG5"/>
<dbReference type="GeneID" id="8998971"/>
<evidence type="ECO:0000259" key="6">
    <source>
        <dbReference type="Pfam" id="PF04991"/>
    </source>
</evidence>
<gene>
    <name evidence="7" type="ordered locus">DEHA2F14124g</name>
</gene>
<dbReference type="OrthoDB" id="444255at2759"/>
<dbReference type="HOGENOM" id="CLU_018543_0_0_1"/>
<sequence length="727" mass="84478">MVELLKVLTFFHDKSLPFLINTIALIVAIVSRSKLVRILSIISVCHLTIYVYFQGFFRDFFLHQPEYLSIIDAYNIDSCTVPVLEILTKSYIPGGSNAFRDDEDEEYIELSNYGYCSLCNEFDPRLLPALWLSYLSHKLKQDSFKNVDELQIPFTWNTFLDLQSRLNIPRTSLINLDCGAFYDLHELNGTRFLESCQDLENETKGNIQFKIVKPVDLSASEEVRKIIGSSYLLHSAPPPEKVFLLGVGPNRSGLIVPTYSLREQPFYGKSDLFYFIKSLVIPLSGTIDESISICEEADKLIELLSSPIANVSVIPDEELTHDIFRLIGCGDTHSKRLSKDDFFFHLAEFKSQLKEKLVRSWNTFDAKLLSQINTINSTQKKYFHEATVLGEKDNHYDWRFFKQLHYSQYERKAILHRLTRAWLRFSNTLGIKTWIAHGSMLGWYWNGMNLPWDQDLDVQITMKSLITIVKYYNNTLVLDLTDHDYNLNLGVGSYLLDVSSMYFDRQKGDGENTIDARFIDTETGFYVDITALAFTNTANDIPINDTAFSEFNQVLDSDFVMKDASHTVSKDDLYKDLSLKKAELWNHQNIFNCKDNHFYTLENLDPLIPTLFEGSIAYVPRAFRQILQREYNRGLLYYQYAEHIFRPVFDLWVPNYICKNDYIGNKCFDKETLLEVDYTKPLTRIHRTEMSSQNRGSYSVNDELGPFRLDPWIIKRGNKIKRRLDSQ</sequence>
<dbReference type="PANTHER" id="PTHR15407">
    <property type="entry name" value="FUKUTIN-RELATED"/>
    <property type="match status" value="1"/>
</dbReference>
<dbReference type="GO" id="GO:0009100">
    <property type="term" value="P:glycoprotein metabolic process"/>
    <property type="evidence" value="ECO:0007669"/>
    <property type="project" value="UniProtKB-ARBA"/>
</dbReference>
<keyword evidence="4 5" id="KW-0472">Membrane</keyword>